<accession>A0ABR2ZIC8</accession>
<comment type="caution">
    <text evidence="2">The sequence shown here is derived from an EMBL/GenBank/DDBJ whole genome shotgun (WGS) entry which is preliminary data.</text>
</comment>
<dbReference type="EMBL" id="JBBXMP010000149">
    <property type="protein sequence ID" value="KAL0061063.1"/>
    <property type="molecule type" value="Genomic_DNA"/>
</dbReference>
<organism evidence="2 3">
    <name type="scientific">Marasmius tenuissimus</name>
    <dbReference type="NCBI Taxonomy" id="585030"/>
    <lineage>
        <taxon>Eukaryota</taxon>
        <taxon>Fungi</taxon>
        <taxon>Dikarya</taxon>
        <taxon>Basidiomycota</taxon>
        <taxon>Agaricomycotina</taxon>
        <taxon>Agaricomycetes</taxon>
        <taxon>Agaricomycetidae</taxon>
        <taxon>Agaricales</taxon>
        <taxon>Marasmiineae</taxon>
        <taxon>Marasmiaceae</taxon>
        <taxon>Marasmius</taxon>
    </lineage>
</organism>
<feature type="signal peptide" evidence="1">
    <location>
        <begin position="1"/>
        <end position="19"/>
    </location>
</feature>
<evidence type="ECO:0000313" key="2">
    <source>
        <dbReference type="EMBL" id="KAL0061063.1"/>
    </source>
</evidence>
<proteinExistence type="predicted"/>
<reference evidence="2 3" key="1">
    <citation type="submission" date="2024-05" db="EMBL/GenBank/DDBJ databases">
        <title>A draft genome resource for the thread blight pathogen Marasmius tenuissimus strain MS-2.</title>
        <authorList>
            <person name="Yulfo-Soto G.E."/>
            <person name="Baruah I.K."/>
            <person name="Amoako-Attah I."/>
            <person name="Bukari Y."/>
            <person name="Meinhardt L.W."/>
            <person name="Bailey B.A."/>
            <person name="Cohen S.P."/>
        </authorList>
    </citation>
    <scope>NUCLEOTIDE SEQUENCE [LARGE SCALE GENOMIC DNA]</scope>
    <source>
        <strain evidence="2 3">MS-2</strain>
    </source>
</reference>
<evidence type="ECO:0000256" key="1">
    <source>
        <dbReference type="SAM" id="SignalP"/>
    </source>
</evidence>
<sequence length="98" mass="10414">MQFKATLVALVTGIVAVHAASTTNLERRITDQGNPANLINCPPGGGADACNLEQGCSPQRIRVNYGSTQNGHYIWYNYGIGNIPTGVQVGTEQGCTDY</sequence>
<dbReference type="Proteomes" id="UP001437256">
    <property type="component" value="Unassembled WGS sequence"/>
</dbReference>
<evidence type="ECO:0000313" key="3">
    <source>
        <dbReference type="Proteomes" id="UP001437256"/>
    </source>
</evidence>
<gene>
    <name evidence="2" type="ORF">AAF712_012126</name>
</gene>
<keyword evidence="3" id="KW-1185">Reference proteome</keyword>
<name>A0ABR2ZIC8_9AGAR</name>
<protein>
    <submittedName>
        <fullName evidence="2">Uncharacterized protein</fullName>
    </submittedName>
</protein>
<keyword evidence="1" id="KW-0732">Signal</keyword>
<feature type="chain" id="PRO_5046774454" evidence="1">
    <location>
        <begin position="20"/>
        <end position="98"/>
    </location>
</feature>